<keyword evidence="2" id="KW-1185">Reference proteome</keyword>
<evidence type="ECO:0000313" key="2">
    <source>
        <dbReference type="Proteomes" id="UP000054549"/>
    </source>
</evidence>
<dbReference type="HOGENOM" id="CLU_078038_0_0_1"/>
<dbReference type="AlphaFoldDB" id="A0A0C2T073"/>
<reference evidence="1 2" key="1">
    <citation type="submission" date="2014-04" db="EMBL/GenBank/DDBJ databases">
        <title>Evolutionary Origins and Diversification of the Mycorrhizal Mutualists.</title>
        <authorList>
            <consortium name="DOE Joint Genome Institute"/>
            <consortium name="Mycorrhizal Genomics Consortium"/>
            <person name="Kohler A."/>
            <person name="Kuo A."/>
            <person name="Nagy L.G."/>
            <person name="Floudas D."/>
            <person name="Copeland A."/>
            <person name="Barry K.W."/>
            <person name="Cichocki N."/>
            <person name="Veneault-Fourrey C."/>
            <person name="LaButti K."/>
            <person name="Lindquist E.A."/>
            <person name="Lipzen A."/>
            <person name="Lundell T."/>
            <person name="Morin E."/>
            <person name="Murat C."/>
            <person name="Riley R."/>
            <person name="Ohm R."/>
            <person name="Sun H."/>
            <person name="Tunlid A."/>
            <person name="Henrissat B."/>
            <person name="Grigoriev I.V."/>
            <person name="Hibbett D.S."/>
            <person name="Martin F."/>
        </authorList>
    </citation>
    <scope>NUCLEOTIDE SEQUENCE [LARGE SCALE GENOMIC DNA]</scope>
    <source>
        <strain evidence="1 2">Koide BX008</strain>
    </source>
</reference>
<dbReference type="Proteomes" id="UP000054549">
    <property type="component" value="Unassembled WGS sequence"/>
</dbReference>
<evidence type="ECO:0000313" key="1">
    <source>
        <dbReference type="EMBL" id="KIL59819.1"/>
    </source>
</evidence>
<dbReference type="EMBL" id="KN818309">
    <property type="protein sequence ID" value="KIL59819.1"/>
    <property type="molecule type" value="Genomic_DNA"/>
</dbReference>
<proteinExistence type="predicted"/>
<gene>
    <name evidence="1" type="ORF">M378DRAFT_168823</name>
</gene>
<dbReference type="OrthoDB" id="3253976at2759"/>
<accession>A0A0C2T073</accession>
<name>A0A0C2T073_AMAMK</name>
<sequence>MAQLIRSAKPGSDWTENELDAYHITVVSQTKQQFFGVSNLPRTARPSLVGFMTTEDRQLAADSETRKLLHYLDLVLDPKVGQEAAVDNFASKLLEKLGYDDGDRIIFVRRALPLVICGVYFSVQTDICVMDDNEILLLVQDDKRLLSLKDPEPQVIAEAIAAFAVNNKVRVESLSLPPLAAATFPAITMVGTNPIFYKITVTAELSTAVRQGTYPATETSVFKYIPVLPKRQSLGMRPLENRVEILACLEAFKQFLGNRLPMDCSDWNL</sequence>
<protein>
    <submittedName>
        <fullName evidence="1">Uncharacterized protein</fullName>
    </submittedName>
</protein>
<dbReference type="InParanoid" id="A0A0C2T073"/>
<dbReference type="STRING" id="946122.A0A0C2T073"/>
<organism evidence="1 2">
    <name type="scientific">Amanita muscaria (strain Koide BX008)</name>
    <dbReference type="NCBI Taxonomy" id="946122"/>
    <lineage>
        <taxon>Eukaryota</taxon>
        <taxon>Fungi</taxon>
        <taxon>Dikarya</taxon>
        <taxon>Basidiomycota</taxon>
        <taxon>Agaricomycotina</taxon>
        <taxon>Agaricomycetes</taxon>
        <taxon>Agaricomycetidae</taxon>
        <taxon>Agaricales</taxon>
        <taxon>Pluteineae</taxon>
        <taxon>Amanitaceae</taxon>
        <taxon>Amanita</taxon>
    </lineage>
</organism>